<feature type="signal peptide" evidence="2">
    <location>
        <begin position="1"/>
        <end position="19"/>
    </location>
</feature>
<comment type="caution">
    <text evidence="3">The sequence shown here is derived from an EMBL/GenBank/DDBJ whole genome shotgun (WGS) entry which is preliminary data.</text>
</comment>
<feature type="region of interest" description="Disordered" evidence="1">
    <location>
        <begin position="491"/>
        <end position="518"/>
    </location>
</feature>
<accession>A0ABN9RBN4</accession>
<organism evidence="3 4">
    <name type="scientific">Prorocentrum cordatum</name>
    <dbReference type="NCBI Taxonomy" id="2364126"/>
    <lineage>
        <taxon>Eukaryota</taxon>
        <taxon>Sar</taxon>
        <taxon>Alveolata</taxon>
        <taxon>Dinophyceae</taxon>
        <taxon>Prorocentrales</taxon>
        <taxon>Prorocentraceae</taxon>
        <taxon>Prorocentrum</taxon>
    </lineage>
</organism>
<dbReference type="PANTHER" id="PTHR45725:SF18">
    <property type="entry name" value="ORC1-LIKE AAA ATPASE DOMAIN-CONTAINING PROTEIN"/>
    <property type="match status" value="1"/>
</dbReference>
<dbReference type="InterPro" id="IPR051425">
    <property type="entry name" value="Formin_Homology"/>
</dbReference>
<feature type="non-terminal residue" evidence="3">
    <location>
        <position position="1021"/>
    </location>
</feature>
<reference evidence="3" key="1">
    <citation type="submission" date="2023-10" db="EMBL/GenBank/DDBJ databases">
        <authorList>
            <person name="Chen Y."/>
            <person name="Shah S."/>
            <person name="Dougan E. K."/>
            <person name="Thang M."/>
            <person name="Chan C."/>
        </authorList>
    </citation>
    <scope>NUCLEOTIDE SEQUENCE [LARGE SCALE GENOMIC DNA]</scope>
</reference>
<keyword evidence="2" id="KW-0732">Signal</keyword>
<feature type="region of interest" description="Disordered" evidence="1">
    <location>
        <begin position="27"/>
        <end position="47"/>
    </location>
</feature>
<evidence type="ECO:0000313" key="3">
    <source>
        <dbReference type="EMBL" id="CAK0816360.1"/>
    </source>
</evidence>
<name>A0ABN9RBN4_9DINO</name>
<feature type="compositionally biased region" description="Pro residues" evidence="1">
    <location>
        <begin position="27"/>
        <end position="36"/>
    </location>
</feature>
<evidence type="ECO:0000256" key="2">
    <source>
        <dbReference type="SAM" id="SignalP"/>
    </source>
</evidence>
<protein>
    <submittedName>
        <fullName evidence="3">Uncharacterized protein</fullName>
    </submittedName>
</protein>
<dbReference type="Proteomes" id="UP001189429">
    <property type="component" value="Unassembled WGS sequence"/>
</dbReference>
<evidence type="ECO:0000313" key="4">
    <source>
        <dbReference type="Proteomes" id="UP001189429"/>
    </source>
</evidence>
<evidence type="ECO:0000256" key="1">
    <source>
        <dbReference type="SAM" id="MobiDB-lite"/>
    </source>
</evidence>
<gene>
    <name evidence="3" type="ORF">PCOR1329_LOCUS19354</name>
</gene>
<sequence length="1021" mass="106290">MRSGLSLHLLCHLSAIGLARWWWAPPAAPQPPPRAEPPARAARVAGSSEVEDEATLVPLPECLAAALEARGPGLICPDPCTPCPACEAGEAGWTLQLGIGLLGYLLLEALKAVVGLASSAARAVLPAARAGPAALGEPTLDQGVEPDLDKLAAEQAKASRSRSRYILTPDFDDYDEPNAPGPDVAAVVRLAGQGANPPGLAGGHVYRFRRLPTAAEAWGAVGRAVAAGFPPPPPGAPMLDLAAGNVLGVAAGPHALANPAAAAVPVPAAAGALVDAPAAAAPAAAGAAGGGLAGLVAALGGPAGGPGAAAAAGAPAAAGALAAPAVDPGAAAPAADAAPAAAGGAAPAAPAAPAVVGVGPAAANAPDLRVLAATHDGRGQRFLDFREGLLAQSEHAWADFPVRGPRTTHWVLQYIQRHGGTPLARHSRWRSENGLDPDDAGVEVHLLCSRLLETMISYDQLNACDLACAELIARTLQVAVQKELRKAREERQLAGGAAGGHDKDKGKKGKKGNKGEGSAAQSIGRMFLMGGTVTSFLFLFLTISKPHLLLALCRVLCVAGFSVPNTISTSFVNELESVRNLLPLLCVDLQADWHPYVACTDASPFGLGVVRRKMSPVQVQELGRQKERFRFKIEGGAQGARTSRAPAASALKRERAQAAAQVARAALRFTGLSTLENAAILPSTARNYQMALEAFAAFCSTRRRDWCSTSELDALLVEYFDQMYLLGENGNTGSQLLAALSHVMPVLYKAVPRESKLLAELHWVPATTLSFGKLVEANFRAVIEGALAGGPHPLRSQLPAALTSLVAAPPLIAAPGAVRAHMLAAFRKAVNAGRLHRRFVFVELFCGKGCITAALKSDGFSAIGFDIGRGAHENHLVHEFFGVLHGWVTSGCIAGIWLGTPCTTWSQALRRPLRSRRHPMGLPGLSASELARLEVGNSTFRFTCKVIRLAMKWKVAVYLENPAGSLMWHAPELARLLRAPCAQKIQLHMCQYGAPWRKATSVAAWNSLPLLNLSIRCSGRS</sequence>
<dbReference type="PANTHER" id="PTHR45725">
    <property type="entry name" value="FORMIN HOMOLOGY 2 FAMILY MEMBER"/>
    <property type="match status" value="1"/>
</dbReference>
<feature type="chain" id="PRO_5046496431" evidence="2">
    <location>
        <begin position="20"/>
        <end position="1021"/>
    </location>
</feature>
<dbReference type="EMBL" id="CAUYUJ010006171">
    <property type="protein sequence ID" value="CAK0816360.1"/>
    <property type="molecule type" value="Genomic_DNA"/>
</dbReference>
<keyword evidence="4" id="KW-1185">Reference proteome</keyword>
<proteinExistence type="predicted"/>